<evidence type="ECO:0000313" key="3">
    <source>
        <dbReference type="Proteomes" id="UP000663864"/>
    </source>
</evidence>
<protein>
    <recommendedName>
        <fullName evidence="1">F-box domain-containing protein</fullName>
    </recommendedName>
</protein>
<sequence>MNLVKRNVVDSQSLYKETKKLRTILNKSITCIENLPNEIFYEIFTYLEGCKLYEAFTNLNIRFQRLLTSSYLSLNIQISSSLESILEHRFKHIIIPNKHQIVSISLINYCGNDQMFTLFTIDSSFTQLESLVLKNVDENKIITILLNLISLFRLFSLTIYLNDNCQDLSNIYKLIFRLPVLKSIRLLSKKFLKFTRMPIASNKQYSSIEYMNINHRCTLNNLICLLSYTPRLSHLTCEELFGLLHNISIEIPIKLSNLTHISIGFCKIQFQDLEIFIQKFCTQIKVLRIMTPNYFAYLDVNRWERLIQDNMPHIYQFYFQYYQFIDDSILYAPYQWLINQSTSSFWINRRCLIECHLDIDSWYHGQFIYSLRFSKNKISTSNDGKHTAKFIQLTVSRLDFTQYCLIIAENTRGFLLTAEFTHLNISCKWVPISTLIKLVWYLPNLHSLRVSNLTLLEIKTISIDDIKNFHLASKENKIIEVHLAQMIEFQQAQFLINLCPCIEYFTIECLRGVNLEMFVRFILMENYTNIPNLCMLCLYGSICKVEIIENFKIMINREQQLHDYTVKFISDKIYFERKKQ</sequence>
<reference evidence="2" key="1">
    <citation type="submission" date="2021-02" db="EMBL/GenBank/DDBJ databases">
        <authorList>
            <person name="Nowell W R."/>
        </authorList>
    </citation>
    <scope>NUCLEOTIDE SEQUENCE</scope>
</reference>
<comment type="caution">
    <text evidence="2">The sequence shown here is derived from an EMBL/GenBank/DDBJ whole genome shotgun (WGS) entry which is preliminary data.</text>
</comment>
<dbReference type="PROSITE" id="PS50181">
    <property type="entry name" value="FBOX"/>
    <property type="match status" value="1"/>
</dbReference>
<accession>A0A814KKL8</accession>
<evidence type="ECO:0000259" key="1">
    <source>
        <dbReference type="PROSITE" id="PS50181"/>
    </source>
</evidence>
<name>A0A814KKL8_9BILA</name>
<proteinExistence type="predicted"/>
<dbReference type="EMBL" id="CAJNOT010000677">
    <property type="protein sequence ID" value="CAF1053250.1"/>
    <property type="molecule type" value="Genomic_DNA"/>
</dbReference>
<dbReference type="SUPFAM" id="SSF52047">
    <property type="entry name" value="RNI-like"/>
    <property type="match status" value="1"/>
</dbReference>
<feature type="domain" description="F-box" evidence="1">
    <location>
        <begin position="29"/>
        <end position="74"/>
    </location>
</feature>
<dbReference type="Proteomes" id="UP000663864">
    <property type="component" value="Unassembled WGS sequence"/>
</dbReference>
<gene>
    <name evidence="2" type="ORF">ZHD862_LOCUS15168</name>
</gene>
<dbReference type="InterPro" id="IPR001810">
    <property type="entry name" value="F-box_dom"/>
</dbReference>
<organism evidence="2 3">
    <name type="scientific">Rotaria sordida</name>
    <dbReference type="NCBI Taxonomy" id="392033"/>
    <lineage>
        <taxon>Eukaryota</taxon>
        <taxon>Metazoa</taxon>
        <taxon>Spiralia</taxon>
        <taxon>Gnathifera</taxon>
        <taxon>Rotifera</taxon>
        <taxon>Eurotatoria</taxon>
        <taxon>Bdelloidea</taxon>
        <taxon>Philodinida</taxon>
        <taxon>Philodinidae</taxon>
        <taxon>Rotaria</taxon>
    </lineage>
</organism>
<dbReference type="AlphaFoldDB" id="A0A814KKL8"/>
<evidence type="ECO:0000313" key="2">
    <source>
        <dbReference type="EMBL" id="CAF1053250.1"/>
    </source>
</evidence>